<sequence length="217" mass="24569">MTKKALILGATGLVGKALTSLLLDDETYNKIHILVRNHTDLINNRLVEHIIDFNQLSNHSDLFGVDHVFCCLGTTIKKAKTKEAFYRVDHDYVYEAAKLADKHQASFLVISSIGANPNSMFYYSRVKGEVEQSLQKLTLPSLYIFQPSLLLGERKEFRFGEKIATPLSKLFLKGPLFRYKPIHVQQVAQAMIKVAKTSLKGSHIYSSEKIEKIAKEK</sequence>
<accession>A0A6I4VPZ8</accession>
<dbReference type="EMBL" id="WUUL01000001">
    <property type="protein sequence ID" value="MXQ52478.1"/>
    <property type="molecule type" value="Genomic_DNA"/>
</dbReference>
<dbReference type="InterPro" id="IPR036291">
    <property type="entry name" value="NAD(P)-bd_dom_sf"/>
</dbReference>
<evidence type="ECO:0000259" key="1">
    <source>
        <dbReference type="Pfam" id="PF13460"/>
    </source>
</evidence>
<protein>
    <submittedName>
        <fullName evidence="2">NAD(P)H-binding protein</fullName>
    </submittedName>
</protein>
<dbReference type="PANTHER" id="PTHR14097">
    <property type="entry name" value="OXIDOREDUCTASE HTATIP2"/>
    <property type="match status" value="1"/>
</dbReference>
<reference evidence="2 3" key="1">
    <citation type="submission" date="2019-12" db="EMBL/GenBank/DDBJ databases">
        <title>Whole-genome analyses of novel actinobacteria.</title>
        <authorList>
            <person name="Sahin N."/>
            <person name="Saygin H."/>
        </authorList>
    </citation>
    <scope>NUCLEOTIDE SEQUENCE [LARGE SCALE GENOMIC DNA]</scope>
    <source>
        <strain evidence="2 3">KC615</strain>
    </source>
</reference>
<dbReference type="PANTHER" id="PTHR14097:SF7">
    <property type="entry name" value="OXIDOREDUCTASE HTATIP2"/>
    <property type="match status" value="1"/>
</dbReference>
<dbReference type="Pfam" id="PF13460">
    <property type="entry name" value="NAD_binding_10"/>
    <property type="match status" value="1"/>
</dbReference>
<dbReference type="RefSeq" id="WP_160799497.1">
    <property type="nucleotide sequence ID" value="NZ_WUUL01000001.1"/>
</dbReference>
<dbReference type="AlphaFoldDB" id="A0A6I4VPZ8"/>
<feature type="domain" description="NAD(P)-binding" evidence="1">
    <location>
        <begin position="9"/>
        <end position="195"/>
    </location>
</feature>
<gene>
    <name evidence="2" type="ORF">GSM42_01655</name>
</gene>
<evidence type="ECO:0000313" key="3">
    <source>
        <dbReference type="Proteomes" id="UP000430692"/>
    </source>
</evidence>
<name>A0A6I4VPZ8_9BACL</name>
<proteinExistence type="predicted"/>
<dbReference type="InterPro" id="IPR016040">
    <property type="entry name" value="NAD(P)-bd_dom"/>
</dbReference>
<dbReference type="Proteomes" id="UP000430692">
    <property type="component" value="Unassembled WGS sequence"/>
</dbReference>
<evidence type="ECO:0000313" key="2">
    <source>
        <dbReference type="EMBL" id="MXQ52478.1"/>
    </source>
</evidence>
<dbReference type="CDD" id="cd05250">
    <property type="entry name" value="CC3_like_SDR_a"/>
    <property type="match status" value="1"/>
</dbReference>
<dbReference type="SUPFAM" id="SSF51735">
    <property type="entry name" value="NAD(P)-binding Rossmann-fold domains"/>
    <property type="match status" value="1"/>
</dbReference>
<organism evidence="2 3">
    <name type="scientific">Shimazuella alba</name>
    <dbReference type="NCBI Taxonomy" id="2690964"/>
    <lineage>
        <taxon>Bacteria</taxon>
        <taxon>Bacillati</taxon>
        <taxon>Bacillota</taxon>
        <taxon>Bacilli</taxon>
        <taxon>Bacillales</taxon>
        <taxon>Thermoactinomycetaceae</taxon>
        <taxon>Shimazuella</taxon>
    </lineage>
</organism>
<comment type="caution">
    <text evidence="2">The sequence shown here is derived from an EMBL/GenBank/DDBJ whole genome shotgun (WGS) entry which is preliminary data.</text>
</comment>
<keyword evidence="3" id="KW-1185">Reference proteome</keyword>
<dbReference type="Gene3D" id="3.40.50.720">
    <property type="entry name" value="NAD(P)-binding Rossmann-like Domain"/>
    <property type="match status" value="1"/>
</dbReference>